<dbReference type="HOGENOM" id="CLU_061186_0_0_1"/>
<evidence type="ECO:0000259" key="2">
    <source>
        <dbReference type="PROSITE" id="PS50041"/>
    </source>
</evidence>
<dbReference type="AlphaFoldDB" id="H2M5I0"/>
<dbReference type="PANTHER" id="PTHR45784">
    <property type="entry name" value="C-TYPE LECTIN DOMAIN FAMILY 20 MEMBER A-RELATED"/>
    <property type="match status" value="1"/>
</dbReference>
<evidence type="ECO:0000313" key="3">
    <source>
        <dbReference type="Ensembl" id="ENSORLP00000013709.2"/>
    </source>
</evidence>
<sequence length="336" mass="39631">MFAFDQIVQKQIFVFLSGPCCVMTNQLFQYHFINENKSWDQARLYCKDNNHTDLATVSSMADMNRLRQDLGTRNAWIGLQRKASSNRTWQWSQPDVQFNESRDNGWDTNTMEPNDYGIENCGTLNTDKKWADLSCNREKPFICYDGENVQSLNWADAQSFCRDRHTDLISGPEQMEKLDEEKTNNLIQQSQGGFVFIGLFRDAWQWSDGSSFSFRFWNLQYDDEIKDSKNMTWEEALYYCRHHHHDLVTITNMDEQRWVQEKTKNASSPFVWTGLRYTCSLGFWFWVSDEVVHYKNWASPGQVNECDMSGAMQTGGEHKWFKKHDEEKFNFFCSTS</sequence>
<dbReference type="Pfam" id="PF00059">
    <property type="entry name" value="Lectin_C"/>
    <property type="match status" value="2"/>
</dbReference>
<reference evidence="3 4" key="1">
    <citation type="journal article" date="2007" name="Nature">
        <title>The medaka draft genome and insights into vertebrate genome evolution.</title>
        <authorList>
            <person name="Kasahara M."/>
            <person name="Naruse K."/>
            <person name="Sasaki S."/>
            <person name="Nakatani Y."/>
            <person name="Qu W."/>
            <person name="Ahsan B."/>
            <person name="Yamada T."/>
            <person name="Nagayasu Y."/>
            <person name="Doi K."/>
            <person name="Kasai Y."/>
            <person name="Jindo T."/>
            <person name="Kobayashi D."/>
            <person name="Shimada A."/>
            <person name="Toyoda A."/>
            <person name="Kuroki Y."/>
            <person name="Fujiyama A."/>
            <person name="Sasaki T."/>
            <person name="Shimizu A."/>
            <person name="Asakawa S."/>
            <person name="Shimizu N."/>
            <person name="Hashimoto S."/>
            <person name="Yang J."/>
            <person name="Lee Y."/>
            <person name="Matsushima K."/>
            <person name="Sugano S."/>
            <person name="Sakaizumi M."/>
            <person name="Narita T."/>
            <person name="Ohishi K."/>
            <person name="Haga S."/>
            <person name="Ohta F."/>
            <person name="Nomoto H."/>
            <person name="Nogata K."/>
            <person name="Morishita T."/>
            <person name="Endo T."/>
            <person name="Shin-I T."/>
            <person name="Takeda H."/>
            <person name="Morishita S."/>
            <person name="Kohara Y."/>
        </authorList>
    </citation>
    <scope>NUCLEOTIDE SEQUENCE [LARGE SCALE GENOMIC DNA]</scope>
    <source>
        <strain evidence="3 4">Hd-rR</strain>
    </source>
</reference>
<dbReference type="Gene3D" id="3.10.100.10">
    <property type="entry name" value="Mannose-Binding Protein A, subunit A"/>
    <property type="match status" value="3"/>
</dbReference>
<evidence type="ECO:0000313" key="4">
    <source>
        <dbReference type="Proteomes" id="UP000001038"/>
    </source>
</evidence>
<evidence type="ECO:0000256" key="1">
    <source>
        <dbReference type="ARBA" id="ARBA00023157"/>
    </source>
</evidence>
<keyword evidence="1" id="KW-1015">Disulfide bond</keyword>
<feature type="domain" description="C-type lectin" evidence="2">
    <location>
        <begin position="30"/>
        <end position="144"/>
    </location>
</feature>
<dbReference type="Proteomes" id="UP000001038">
    <property type="component" value="Chromosome 24"/>
</dbReference>
<name>H2M5I0_ORYLA</name>
<dbReference type="PROSITE" id="PS50041">
    <property type="entry name" value="C_TYPE_LECTIN_2"/>
    <property type="match status" value="3"/>
</dbReference>
<feature type="domain" description="C-type lectin" evidence="2">
    <location>
        <begin position="231"/>
        <end position="334"/>
    </location>
</feature>
<dbReference type="CDD" id="cd00037">
    <property type="entry name" value="CLECT"/>
    <property type="match status" value="1"/>
</dbReference>
<dbReference type="Ensembl" id="ENSORLT00000013710.2">
    <property type="protein sequence ID" value="ENSORLP00000013709.2"/>
    <property type="gene ID" value="ENSORLG00000010929.2"/>
</dbReference>
<dbReference type="InterPro" id="IPR016186">
    <property type="entry name" value="C-type_lectin-like/link_sf"/>
</dbReference>
<dbReference type="Bgee" id="ENSORLG00000010929">
    <property type="expression patterns" value="Expressed in mesonephros"/>
</dbReference>
<dbReference type="GeneTree" id="ENSGT01100000263473"/>
<organism evidence="3 4">
    <name type="scientific">Oryzias latipes</name>
    <name type="common">Japanese rice fish</name>
    <name type="synonym">Japanese killifish</name>
    <dbReference type="NCBI Taxonomy" id="8090"/>
    <lineage>
        <taxon>Eukaryota</taxon>
        <taxon>Metazoa</taxon>
        <taxon>Chordata</taxon>
        <taxon>Craniata</taxon>
        <taxon>Vertebrata</taxon>
        <taxon>Euteleostomi</taxon>
        <taxon>Actinopterygii</taxon>
        <taxon>Neopterygii</taxon>
        <taxon>Teleostei</taxon>
        <taxon>Neoteleostei</taxon>
        <taxon>Acanthomorphata</taxon>
        <taxon>Ovalentaria</taxon>
        <taxon>Atherinomorphae</taxon>
        <taxon>Beloniformes</taxon>
        <taxon>Adrianichthyidae</taxon>
        <taxon>Oryziinae</taxon>
        <taxon>Oryzias</taxon>
    </lineage>
</organism>
<accession>H2M5I0</accession>
<dbReference type="InterPro" id="IPR001304">
    <property type="entry name" value="C-type_lectin-like"/>
</dbReference>
<dbReference type="PANTHER" id="PTHR45784:SF3">
    <property type="entry name" value="C-TYPE LECTIN DOMAIN FAMILY 4 MEMBER K-LIKE-RELATED"/>
    <property type="match status" value="1"/>
</dbReference>
<proteinExistence type="predicted"/>
<reference evidence="3" key="2">
    <citation type="submission" date="2025-08" db="UniProtKB">
        <authorList>
            <consortium name="Ensembl"/>
        </authorList>
    </citation>
    <scope>IDENTIFICATION</scope>
    <source>
        <strain evidence="3">Hd-rR</strain>
    </source>
</reference>
<protein>
    <recommendedName>
        <fullName evidence="2">C-type lectin domain-containing protein</fullName>
    </recommendedName>
</protein>
<reference evidence="3" key="3">
    <citation type="submission" date="2025-09" db="UniProtKB">
        <authorList>
            <consortium name="Ensembl"/>
        </authorList>
    </citation>
    <scope>IDENTIFICATION</scope>
    <source>
        <strain evidence="3">Hd-rR</strain>
    </source>
</reference>
<gene>
    <name evidence="3" type="primary">LOC101164797</name>
</gene>
<dbReference type="InterPro" id="IPR018378">
    <property type="entry name" value="C-type_lectin_CS"/>
</dbReference>
<keyword evidence="4" id="KW-1185">Reference proteome</keyword>
<feature type="domain" description="C-type lectin" evidence="2">
    <location>
        <begin position="143"/>
        <end position="217"/>
    </location>
</feature>
<dbReference type="InParanoid" id="H2M5I0"/>
<dbReference type="InterPro" id="IPR016187">
    <property type="entry name" value="CTDL_fold"/>
</dbReference>
<dbReference type="eggNOG" id="KOG4297">
    <property type="taxonomic scope" value="Eukaryota"/>
</dbReference>
<dbReference type="SUPFAM" id="SSF56436">
    <property type="entry name" value="C-type lectin-like"/>
    <property type="match status" value="3"/>
</dbReference>
<dbReference type="SMART" id="SM00034">
    <property type="entry name" value="CLECT"/>
    <property type="match status" value="2"/>
</dbReference>
<dbReference type="PROSITE" id="PS00615">
    <property type="entry name" value="C_TYPE_LECTIN_1"/>
    <property type="match status" value="1"/>
</dbReference>
<dbReference type="FunCoup" id="H2M5I0">
    <property type="interactions" value="21"/>
</dbReference>